<dbReference type="PANTHER" id="PTHR33744:SF1">
    <property type="entry name" value="DNA-BINDING TRANSCRIPTIONAL ACTIVATOR ADER"/>
    <property type="match status" value="1"/>
</dbReference>
<organism evidence="4 5">
    <name type="scientific">Streptomyces turgidiscabies</name>
    <dbReference type="NCBI Taxonomy" id="85558"/>
    <lineage>
        <taxon>Bacteria</taxon>
        <taxon>Bacillati</taxon>
        <taxon>Actinomycetota</taxon>
        <taxon>Actinomycetes</taxon>
        <taxon>Kitasatosporales</taxon>
        <taxon>Streptomycetaceae</taxon>
        <taxon>Streptomyces</taxon>
    </lineage>
</organism>
<dbReference type="EMBL" id="JAUSZS010000007">
    <property type="protein sequence ID" value="MDQ0935797.1"/>
    <property type="molecule type" value="Genomic_DNA"/>
</dbReference>
<evidence type="ECO:0000313" key="4">
    <source>
        <dbReference type="EMBL" id="MDQ0935797.1"/>
    </source>
</evidence>
<accession>A0ABU0RUX9</accession>
<dbReference type="Pfam" id="PF13556">
    <property type="entry name" value="HTH_30"/>
    <property type="match status" value="1"/>
</dbReference>
<dbReference type="RefSeq" id="WP_307629292.1">
    <property type="nucleotide sequence ID" value="NZ_JAUSZS010000007.1"/>
</dbReference>
<keyword evidence="5" id="KW-1185">Reference proteome</keyword>
<dbReference type="InterPro" id="IPR051448">
    <property type="entry name" value="CdaR-like_regulators"/>
</dbReference>
<gene>
    <name evidence="4" type="ORF">QFZ49_005769</name>
</gene>
<name>A0ABU0RUX9_9ACTN</name>
<evidence type="ECO:0000256" key="1">
    <source>
        <dbReference type="SAM" id="MobiDB-lite"/>
    </source>
</evidence>
<feature type="compositionally biased region" description="Polar residues" evidence="1">
    <location>
        <begin position="408"/>
        <end position="418"/>
    </location>
</feature>
<reference evidence="4 5" key="1">
    <citation type="submission" date="2023-07" db="EMBL/GenBank/DDBJ databases">
        <title>Comparative genomics of wheat-associated soil bacteria to identify genetic determinants of phenazine resistance.</title>
        <authorList>
            <person name="Mouncey N."/>
        </authorList>
    </citation>
    <scope>NUCLEOTIDE SEQUENCE [LARGE SCALE GENOMIC DNA]</scope>
    <source>
        <strain evidence="4 5">W2I16</strain>
    </source>
</reference>
<dbReference type="InterPro" id="IPR025736">
    <property type="entry name" value="PucR_C-HTH_dom"/>
</dbReference>
<feature type="domain" description="PucR-like N-terminal" evidence="3">
    <location>
        <begin position="4"/>
        <end position="171"/>
    </location>
</feature>
<dbReference type="PANTHER" id="PTHR33744">
    <property type="entry name" value="CARBOHYDRATE DIACID REGULATOR"/>
    <property type="match status" value="1"/>
</dbReference>
<feature type="domain" description="PucR C-terminal helix-turn-helix" evidence="2">
    <location>
        <begin position="330"/>
        <end position="388"/>
    </location>
</feature>
<comment type="caution">
    <text evidence="4">The sequence shown here is derived from an EMBL/GenBank/DDBJ whole genome shotgun (WGS) entry which is preliminary data.</text>
</comment>
<evidence type="ECO:0000313" key="5">
    <source>
        <dbReference type="Proteomes" id="UP001223072"/>
    </source>
</evidence>
<feature type="region of interest" description="Disordered" evidence="1">
    <location>
        <begin position="393"/>
        <end position="418"/>
    </location>
</feature>
<dbReference type="Pfam" id="PF25906">
    <property type="entry name" value="PucR-like_N"/>
    <property type="match status" value="1"/>
</dbReference>
<dbReference type="Proteomes" id="UP001223072">
    <property type="component" value="Unassembled WGS sequence"/>
</dbReference>
<dbReference type="InterPro" id="IPR042070">
    <property type="entry name" value="PucR_C-HTH_sf"/>
</dbReference>
<dbReference type="Gene3D" id="1.10.10.2840">
    <property type="entry name" value="PucR C-terminal helix-turn-helix domain"/>
    <property type="match status" value="1"/>
</dbReference>
<evidence type="ECO:0000259" key="3">
    <source>
        <dbReference type="Pfam" id="PF25906"/>
    </source>
</evidence>
<proteinExistence type="predicted"/>
<evidence type="ECO:0000259" key="2">
    <source>
        <dbReference type="Pfam" id="PF13556"/>
    </source>
</evidence>
<dbReference type="InterPro" id="IPR058663">
    <property type="entry name" value="PucR-like_N"/>
</dbReference>
<sequence>MDPFAVVPPRLAELLRPQLDEIADEVQREVQLQVPEYARPADDAYVRTIRAGVTQALTLFVDRIADTGQNRDREHVVHTYQEIGRGESGEGRGLEVLQAALRLGGRAAWRRMMKAADELALDSSEVAALADAAFTHMHEIMQAATEGHTEARLRGNGELQRRRRRLLDLLLADLPASAETVEELARAARWPVPRRVAVVAVGGSEQEEGERQLLPAGVLADLTARPGRLVIPDPDTTGPWPGRALAPALRGRPAAVGPTVPLAQIADSLRCAARALSLMQRGVLPGEGVIRCADHLSTLILYADEPLVRALSSRVLAPLAGIPAPQRERLAETLLAWLQSESGVAGTALRLHLHPQTVRYRMRQLEKLFGDSLRDSETRFELELALRADALSGPPRENARPVAEPFRSSVSPMRSTGG</sequence>
<evidence type="ECO:0008006" key="6">
    <source>
        <dbReference type="Google" id="ProtNLM"/>
    </source>
</evidence>
<protein>
    <recommendedName>
        <fullName evidence="6">PucR C-terminal helix-turn-helix domain-containing protein</fullName>
    </recommendedName>
</protein>